<sequence>MRLLGRTELGDILFSPPSSIPCRKRRDVHDDDDAMLVNAEQRTQAEAILPPFRPILSILSADCVKVSEEQQQLVSRHSVDRRRRRFSGRSASSGYGQEGVELRRPPLSSAFFVTTTILFIIVYL</sequence>
<comment type="caution">
    <text evidence="1">The sequence shown here is derived from an EMBL/GenBank/DDBJ whole genome shotgun (WGS) entry which is preliminary data.</text>
</comment>
<evidence type="ECO:0000313" key="1">
    <source>
        <dbReference type="EMBL" id="KAE8240699.1"/>
    </source>
</evidence>
<gene>
    <name evidence="1" type="ORF">A4X03_0g8438</name>
</gene>
<dbReference type="Proteomes" id="UP000077671">
    <property type="component" value="Unassembled WGS sequence"/>
</dbReference>
<dbReference type="EMBL" id="LWDD02002553">
    <property type="protein sequence ID" value="KAE8240699.1"/>
    <property type="molecule type" value="Genomic_DNA"/>
</dbReference>
<reference evidence="1" key="2">
    <citation type="journal article" date="2019" name="IMA Fungus">
        <title>Genome sequencing and comparison of five Tilletia species to identify candidate genes for the detection of regulated species infecting wheat.</title>
        <authorList>
            <person name="Nguyen H.D.T."/>
            <person name="Sultana T."/>
            <person name="Kesanakurti P."/>
            <person name="Hambleton S."/>
        </authorList>
    </citation>
    <scope>NUCLEOTIDE SEQUENCE</scope>
    <source>
        <strain evidence="1">DAOMC 238032</strain>
    </source>
</reference>
<protein>
    <submittedName>
        <fullName evidence="1">Uncharacterized protein</fullName>
    </submittedName>
</protein>
<proteinExistence type="predicted"/>
<name>A0A177T3S0_9BASI</name>
<organism evidence="1 2">
    <name type="scientific">Tilletia caries</name>
    <name type="common">wheat bunt fungus</name>
    <dbReference type="NCBI Taxonomy" id="13290"/>
    <lineage>
        <taxon>Eukaryota</taxon>
        <taxon>Fungi</taxon>
        <taxon>Dikarya</taxon>
        <taxon>Basidiomycota</taxon>
        <taxon>Ustilaginomycotina</taxon>
        <taxon>Exobasidiomycetes</taxon>
        <taxon>Tilletiales</taxon>
        <taxon>Tilletiaceae</taxon>
        <taxon>Tilletia</taxon>
    </lineage>
</organism>
<accession>A0A177T3S0</accession>
<reference evidence="1" key="1">
    <citation type="submission" date="2016-04" db="EMBL/GenBank/DDBJ databases">
        <authorList>
            <person name="Nguyen H.D."/>
            <person name="Kesanakurti P."/>
            <person name="Cullis J."/>
            <person name="Levesque C.A."/>
            <person name="Hambleton S."/>
        </authorList>
    </citation>
    <scope>NUCLEOTIDE SEQUENCE</scope>
    <source>
        <strain evidence="1">DAOMC 238032</strain>
    </source>
</reference>
<dbReference type="AlphaFoldDB" id="A0A177T3S0"/>
<evidence type="ECO:0000313" key="2">
    <source>
        <dbReference type="Proteomes" id="UP000077671"/>
    </source>
</evidence>